<evidence type="ECO:0000313" key="2">
    <source>
        <dbReference type="EMBL" id="BDZ47129.1"/>
    </source>
</evidence>
<feature type="region of interest" description="Disordered" evidence="1">
    <location>
        <begin position="1"/>
        <end position="26"/>
    </location>
</feature>
<name>A0ABM8GFL4_9MICO</name>
<reference evidence="3" key="1">
    <citation type="journal article" date="2019" name="Int. J. Syst. Evol. Microbiol.">
        <title>The Global Catalogue of Microorganisms (GCM) 10K type strain sequencing project: providing services to taxonomists for standard genome sequencing and annotation.</title>
        <authorList>
            <consortium name="The Broad Institute Genomics Platform"/>
            <consortium name="The Broad Institute Genome Sequencing Center for Infectious Disease"/>
            <person name="Wu L."/>
            <person name="Ma J."/>
        </authorList>
    </citation>
    <scope>NUCLEOTIDE SEQUENCE [LARGE SCALE GENOMIC DNA]</scope>
    <source>
        <strain evidence="3">NBRC 108725</strain>
    </source>
</reference>
<evidence type="ECO:0008006" key="4">
    <source>
        <dbReference type="Google" id="ProtNLM"/>
    </source>
</evidence>
<evidence type="ECO:0000313" key="3">
    <source>
        <dbReference type="Proteomes" id="UP001321498"/>
    </source>
</evidence>
<gene>
    <name evidence="2" type="ORF">GCM10025866_30380</name>
</gene>
<dbReference type="Proteomes" id="UP001321498">
    <property type="component" value="Chromosome"/>
</dbReference>
<proteinExistence type="predicted"/>
<keyword evidence="3" id="KW-1185">Reference proteome</keyword>
<accession>A0ABM8GFL4</accession>
<sequence length="229" mass="25531">MAAVRRLTDPPVDELDAEPAPEPEAITTGPQYWARARVPRPPVTKSRTGITVSPYRLAPDEQVGDPELLRNLRMAAPGLVRTAGEILDIEGPMPLQRLITLLAKRFGIPRLDPQRRHHMTRVVAPQFRVIEDFAWPTGTKPATWRSARRVGDPSVRRLADISREELLNAMEFVLGGVDELSAEELLTETATLLGYPRIPGPMRGWVVDALTRGIESGRFAERDEAIRLP</sequence>
<protein>
    <recommendedName>
        <fullName evidence="4">DUF3320 domain-containing protein</fullName>
    </recommendedName>
</protein>
<dbReference type="EMBL" id="AP027731">
    <property type="protein sequence ID" value="BDZ47129.1"/>
    <property type="molecule type" value="Genomic_DNA"/>
</dbReference>
<evidence type="ECO:0000256" key="1">
    <source>
        <dbReference type="SAM" id="MobiDB-lite"/>
    </source>
</evidence>
<organism evidence="2 3">
    <name type="scientific">Naasia aerilata</name>
    <dbReference type="NCBI Taxonomy" id="1162966"/>
    <lineage>
        <taxon>Bacteria</taxon>
        <taxon>Bacillati</taxon>
        <taxon>Actinomycetota</taxon>
        <taxon>Actinomycetes</taxon>
        <taxon>Micrococcales</taxon>
        <taxon>Microbacteriaceae</taxon>
        <taxon>Naasia</taxon>
    </lineage>
</organism>
<feature type="compositionally biased region" description="Acidic residues" evidence="1">
    <location>
        <begin position="11"/>
        <end position="21"/>
    </location>
</feature>